<dbReference type="OrthoDB" id="4497323at2759"/>
<name>A0A319EX81_ASPSB</name>
<feature type="region of interest" description="Disordered" evidence="1">
    <location>
        <begin position="54"/>
        <end position="80"/>
    </location>
</feature>
<accession>A0A319EX81</accession>
<gene>
    <name evidence="2" type="ORF">BO78DRAFT_394977</name>
</gene>
<evidence type="ECO:0000313" key="3">
    <source>
        <dbReference type="Proteomes" id="UP000248423"/>
    </source>
</evidence>
<evidence type="ECO:0000256" key="1">
    <source>
        <dbReference type="SAM" id="MobiDB-lite"/>
    </source>
</evidence>
<dbReference type="EMBL" id="KZ826328">
    <property type="protein sequence ID" value="PYI09294.1"/>
    <property type="molecule type" value="Genomic_DNA"/>
</dbReference>
<dbReference type="AlphaFoldDB" id="A0A319EX81"/>
<reference evidence="2 3" key="1">
    <citation type="submission" date="2018-02" db="EMBL/GenBank/DDBJ databases">
        <title>The genomes of Aspergillus section Nigri reveals drivers in fungal speciation.</title>
        <authorList>
            <consortium name="DOE Joint Genome Institute"/>
            <person name="Vesth T.C."/>
            <person name="Nybo J."/>
            <person name="Theobald S."/>
            <person name="Brandl J."/>
            <person name="Frisvad J.C."/>
            <person name="Nielsen K.F."/>
            <person name="Lyhne E.K."/>
            <person name="Kogle M.E."/>
            <person name="Kuo A."/>
            <person name="Riley R."/>
            <person name="Clum A."/>
            <person name="Nolan M."/>
            <person name="Lipzen A."/>
            <person name="Salamov A."/>
            <person name="Henrissat B."/>
            <person name="Wiebenga A."/>
            <person name="De vries R.P."/>
            <person name="Grigoriev I.V."/>
            <person name="Mortensen U.H."/>
            <person name="Andersen M.R."/>
            <person name="Baker S.E."/>
        </authorList>
    </citation>
    <scope>NUCLEOTIDE SEQUENCE [LARGE SCALE GENOMIC DNA]</scope>
    <source>
        <strain evidence="2 3">CBS 121057</strain>
    </source>
</reference>
<dbReference type="Proteomes" id="UP000248423">
    <property type="component" value="Unassembled WGS sequence"/>
</dbReference>
<keyword evidence="3" id="KW-1185">Reference proteome</keyword>
<organism evidence="2 3">
    <name type="scientific">Aspergillus sclerotiicarbonarius (strain CBS 121057 / IBT 28362)</name>
    <dbReference type="NCBI Taxonomy" id="1448318"/>
    <lineage>
        <taxon>Eukaryota</taxon>
        <taxon>Fungi</taxon>
        <taxon>Dikarya</taxon>
        <taxon>Ascomycota</taxon>
        <taxon>Pezizomycotina</taxon>
        <taxon>Eurotiomycetes</taxon>
        <taxon>Eurotiomycetidae</taxon>
        <taxon>Eurotiales</taxon>
        <taxon>Aspergillaceae</taxon>
        <taxon>Aspergillus</taxon>
        <taxon>Aspergillus subgen. Circumdati</taxon>
    </lineage>
</organism>
<proteinExistence type="predicted"/>
<protein>
    <submittedName>
        <fullName evidence="2">Uncharacterized protein</fullName>
    </submittedName>
</protein>
<sequence>MFLAGHLFHILHGVPEEAQEEFDQLFERESVTYEEIPKHLKAYEYTPEEYAEYEREEAEMGPITYVDTDSEGEEGMATTR</sequence>
<dbReference type="VEuPathDB" id="FungiDB:BO78DRAFT_394977"/>
<evidence type="ECO:0000313" key="2">
    <source>
        <dbReference type="EMBL" id="PYI09294.1"/>
    </source>
</evidence>